<name>A0A381NP93_9ZZZZ</name>
<dbReference type="InterPro" id="IPR000515">
    <property type="entry name" value="MetI-like"/>
</dbReference>
<keyword evidence="3" id="KW-1003">Cell membrane</keyword>
<dbReference type="GO" id="GO:0055085">
    <property type="term" value="P:transmembrane transport"/>
    <property type="evidence" value="ECO:0007669"/>
    <property type="project" value="InterPro"/>
</dbReference>
<feature type="transmembrane region" description="Helical" evidence="7">
    <location>
        <begin position="244"/>
        <end position="266"/>
    </location>
</feature>
<feature type="transmembrane region" description="Helical" evidence="7">
    <location>
        <begin position="151"/>
        <end position="171"/>
    </location>
</feature>
<dbReference type="PANTHER" id="PTHR30193:SF37">
    <property type="entry name" value="INNER MEMBRANE ABC TRANSPORTER PERMEASE PROTEIN YCJO"/>
    <property type="match status" value="1"/>
</dbReference>
<dbReference type="SUPFAM" id="SSF161098">
    <property type="entry name" value="MetI-like"/>
    <property type="match status" value="1"/>
</dbReference>
<evidence type="ECO:0000256" key="5">
    <source>
        <dbReference type="ARBA" id="ARBA00022989"/>
    </source>
</evidence>
<evidence type="ECO:0000256" key="3">
    <source>
        <dbReference type="ARBA" id="ARBA00022475"/>
    </source>
</evidence>
<keyword evidence="5 7" id="KW-1133">Transmembrane helix</keyword>
<dbReference type="InterPro" id="IPR035906">
    <property type="entry name" value="MetI-like_sf"/>
</dbReference>
<keyword evidence="4 7" id="KW-0812">Transmembrane</keyword>
<evidence type="ECO:0000256" key="7">
    <source>
        <dbReference type="SAM" id="Phobius"/>
    </source>
</evidence>
<feature type="transmembrane region" description="Helical" evidence="7">
    <location>
        <begin position="308"/>
        <end position="332"/>
    </location>
</feature>
<feature type="transmembrane region" description="Helical" evidence="7">
    <location>
        <begin position="118"/>
        <end position="139"/>
    </location>
</feature>
<dbReference type="EMBL" id="UINC01000495">
    <property type="protein sequence ID" value="SUZ56340.1"/>
    <property type="molecule type" value="Genomic_DNA"/>
</dbReference>
<dbReference type="Pfam" id="PF00528">
    <property type="entry name" value="BPD_transp_1"/>
    <property type="match status" value="1"/>
</dbReference>
<dbReference type="InterPro" id="IPR051393">
    <property type="entry name" value="ABC_transporter_permease"/>
</dbReference>
<evidence type="ECO:0000256" key="6">
    <source>
        <dbReference type="ARBA" id="ARBA00023136"/>
    </source>
</evidence>
<feature type="transmembrane region" description="Helical" evidence="7">
    <location>
        <begin position="198"/>
        <end position="223"/>
    </location>
</feature>
<comment type="subcellular location">
    <subcellularLocation>
        <location evidence="1">Cell membrane</location>
        <topology evidence="1">Multi-pass membrane protein</topology>
    </subcellularLocation>
</comment>
<gene>
    <name evidence="9" type="ORF">METZ01_LOCUS9194</name>
</gene>
<evidence type="ECO:0000256" key="4">
    <source>
        <dbReference type="ARBA" id="ARBA00022692"/>
    </source>
</evidence>
<evidence type="ECO:0000256" key="2">
    <source>
        <dbReference type="ARBA" id="ARBA00022448"/>
    </source>
</evidence>
<dbReference type="AlphaFoldDB" id="A0A381NP93"/>
<feature type="transmembrane region" description="Helical" evidence="7">
    <location>
        <begin position="12"/>
        <end position="34"/>
    </location>
</feature>
<dbReference type="PROSITE" id="PS50928">
    <property type="entry name" value="ABC_TM1"/>
    <property type="match status" value="1"/>
</dbReference>
<keyword evidence="2" id="KW-0813">Transport</keyword>
<reference evidence="9" key="1">
    <citation type="submission" date="2018-05" db="EMBL/GenBank/DDBJ databases">
        <authorList>
            <person name="Lanie J.A."/>
            <person name="Ng W.-L."/>
            <person name="Kazmierczak K.M."/>
            <person name="Andrzejewski T.M."/>
            <person name="Davidsen T.M."/>
            <person name="Wayne K.J."/>
            <person name="Tettelin H."/>
            <person name="Glass J.I."/>
            <person name="Rusch D."/>
            <person name="Podicherti R."/>
            <person name="Tsui H.-C.T."/>
            <person name="Winkler M.E."/>
        </authorList>
    </citation>
    <scope>NUCLEOTIDE SEQUENCE</scope>
</reference>
<dbReference type="GO" id="GO:0005886">
    <property type="term" value="C:plasma membrane"/>
    <property type="evidence" value="ECO:0007669"/>
    <property type="project" value="UniProtKB-SubCell"/>
</dbReference>
<organism evidence="9">
    <name type="scientific">marine metagenome</name>
    <dbReference type="NCBI Taxonomy" id="408172"/>
    <lineage>
        <taxon>unclassified sequences</taxon>
        <taxon>metagenomes</taxon>
        <taxon>ecological metagenomes</taxon>
    </lineage>
</organism>
<feature type="transmembrane region" description="Helical" evidence="7">
    <location>
        <begin position="46"/>
        <end position="69"/>
    </location>
</feature>
<evidence type="ECO:0000259" key="8">
    <source>
        <dbReference type="PROSITE" id="PS50928"/>
    </source>
</evidence>
<evidence type="ECO:0000313" key="9">
    <source>
        <dbReference type="EMBL" id="SUZ56340.1"/>
    </source>
</evidence>
<dbReference type="CDD" id="cd06261">
    <property type="entry name" value="TM_PBP2"/>
    <property type="match status" value="1"/>
</dbReference>
<proteinExistence type="predicted"/>
<accession>A0A381NP93</accession>
<sequence>MKNIRINIKNFFIRVFNIPFGFLMNAIDVIMWPIQKIIGVRNMPYIFLLPNLIFFGLFVIVPLGVNVAFSLTGGDELLFSNREFSGPKHYNALFSCENYLNANTCTEDFFWRGVYNTVFFVIFQVGLMIFFSLLTAVILNKKIIGRGFFRSVFFFPVLLSPVVVGLIWQWILLKNGILNAVIEANGGDKFSFLTDPGWAMTSSIFVSIWAHMGFYTLIVLAGLQAIPPNLYEAAEMDGTSRERTFFRITLPLLMPNLLVVFILASIKGVQTFDEIYVLTGGGPGTSTSLIVQYIFTTGFASSGSVQNFGLAAAASMVLGIVLLFLTLIQLYLSRSKETKHQEI</sequence>
<protein>
    <recommendedName>
        <fullName evidence="8">ABC transmembrane type-1 domain-containing protein</fullName>
    </recommendedName>
</protein>
<keyword evidence="6 7" id="KW-0472">Membrane</keyword>
<feature type="domain" description="ABC transmembrane type-1" evidence="8">
    <location>
        <begin position="114"/>
        <end position="329"/>
    </location>
</feature>
<dbReference type="Gene3D" id="1.10.3720.10">
    <property type="entry name" value="MetI-like"/>
    <property type="match status" value="1"/>
</dbReference>
<evidence type="ECO:0000256" key="1">
    <source>
        <dbReference type="ARBA" id="ARBA00004651"/>
    </source>
</evidence>
<dbReference type="PANTHER" id="PTHR30193">
    <property type="entry name" value="ABC TRANSPORTER PERMEASE PROTEIN"/>
    <property type="match status" value="1"/>
</dbReference>